<dbReference type="PANTHER" id="PTHR37162:SF1">
    <property type="entry name" value="BED-TYPE DOMAIN-CONTAINING PROTEIN"/>
    <property type="match status" value="1"/>
</dbReference>
<sequence length="171" mass="19521">MDFATQKDNVREIDSSVRNKWRWDWLENDLMKQYLRKTKQPGQAFCTICNKTLQYQSGGKKDLKRHMESPPHILAIKTVKTNYSLEGMLFGSPSQSSDTAPLPVRPVVLVDDRRLNAEATILGFIAKHDLPYTLAPQLVKLTQEMARDPKALTEIKLEECTASYKMIHGLS</sequence>
<keyword evidence="2" id="KW-1185">Reference proteome</keyword>
<protein>
    <recommendedName>
        <fullName evidence="3">BED-type domain-containing protein</fullName>
    </recommendedName>
</protein>
<comment type="caution">
    <text evidence="1">The sequence shown here is derived from an EMBL/GenBank/DDBJ whole genome shotgun (WGS) entry which is preliminary data.</text>
</comment>
<evidence type="ECO:0008006" key="3">
    <source>
        <dbReference type="Google" id="ProtNLM"/>
    </source>
</evidence>
<proteinExistence type="predicted"/>
<evidence type="ECO:0000313" key="2">
    <source>
        <dbReference type="Proteomes" id="UP000828390"/>
    </source>
</evidence>
<dbReference type="Proteomes" id="UP000828390">
    <property type="component" value="Unassembled WGS sequence"/>
</dbReference>
<dbReference type="EMBL" id="JAIWYP010000014">
    <property type="protein sequence ID" value="KAH3713486.1"/>
    <property type="molecule type" value="Genomic_DNA"/>
</dbReference>
<accession>A0A9D4HAQ0</accession>
<dbReference type="AlphaFoldDB" id="A0A9D4HAQ0"/>
<dbReference type="PANTHER" id="PTHR37162">
    <property type="entry name" value="HAT FAMILY DIMERISATION DOMAINCONTAINING PROTEIN-RELATED"/>
    <property type="match status" value="1"/>
</dbReference>
<reference evidence="1" key="1">
    <citation type="journal article" date="2019" name="bioRxiv">
        <title>The Genome of the Zebra Mussel, Dreissena polymorpha: A Resource for Invasive Species Research.</title>
        <authorList>
            <person name="McCartney M.A."/>
            <person name="Auch B."/>
            <person name="Kono T."/>
            <person name="Mallez S."/>
            <person name="Zhang Y."/>
            <person name="Obille A."/>
            <person name="Becker A."/>
            <person name="Abrahante J.E."/>
            <person name="Garbe J."/>
            <person name="Badalamenti J.P."/>
            <person name="Herman A."/>
            <person name="Mangelson H."/>
            <person name="Liachko I."/>
            <person name="Sullivan S."/>
            <person name="Sone E.D."/>
            <person name="Koren S."/>
            <person name="Silverstein K.A.T."/>
            <person name="Beckman K.B."/>
            <person name="Gohl D.M."/>
        </authorList>
    </citation>
    <scope>NUCLEOTIDE SEQUENCE</scope>
    <source>
        <strain evidence="1">Duluth1</strain>
        <tissue evidence="1">Whole animal</tissue>
    </source>
</reference>
<gene>
    <name evidence="1" type="ORF">DPMN_073278</name>
</gene>
<reference evidence="1" key="2">
    <citation type="submission" date="2020-11" db="EMBL/GenBank/DDBJ databases">
        <authorList>
            <person name="McCartney M.A."/>
            <person name="Auch B."/>
            <person name="Kono T."/>
            <person name="Mallez S."/>
            <person name="Becker A."/>
            <person name="Gohl D.M."/>
            <person name="Silverstein K.A.T."/>
            <person name="Koren S."/>
            <person name="Bechman K.B."/>
            <person name="Herman A."/>
            <person name="Abrahante J.E."/>
            <person name="Garbe J."/>
        </authorList>
    </citation>
    <scope>NUCLEOTIDE SEQUENCE</scope>
    <source>
        <strain evidence="1">Duluth1</strain>
        <tissue evidence="1">Whole animal</tissue>
    </source>
</reference>
<evidence type="ECO:0000313" key="1">
    <source>
        <dbReference type="EMBL" id="KAH3713486.1"/>
    </source>
</evidence>
<organism evidence="1 2">
    <name type="scientific">Dreissena polymorpha</name>
    <name type="common">Zebra mussel</name>
    <name type="synonym">Mytilus polymorpha</name>
    <dbReference type="NCBI Taxonomy" id="45954"/>
    <lineage>
        <taxon>Eukaryota</taxon>
        <taxon>Metazoa</taxon>
        <taxon>Spiralia</taxon>
        <taxon>Lophotrochozoa</taxon>
        <taxon>Mollusca</taxon>
        <taxon>Bivalvia</taxon>
        <taxon>Autobranchia</taxon>
        <taxon>Heteroconchia</taxon>
        <taxon>Euheterodonta</taxon>
        <taxon>Imparidentia</taxon>
        <taxon>Neoheterodontei</taxon>
        <taxon>Myida</taxon>
        <taxon>Dreissenoidea</taxon>
        <taxon>Dreissenidae</taxon>
        <taxon>Dreissena</taxon>
    </lineage>
</organism>
<name>A0A9D4HAQ0_DREPO</name>